<reference evidence="2" key="1">
    <citation type="submission" date="2022-11" db="EMBL/GenBank/DDBJ databases">
        <authorList>
            <person name="Kikuchi T."/>
        </authorList>
    </citation>
    <scope>NUCLEOTIDE SEQUENCE</scope>
    <source>
        <strain evidence="2">PS1010</strain>
    </source>
</reference>
<evidence type="ECO:0000256" key="1">
    <source>
        <dbReference type="SAM" id="MobiDB-lite"/>
    </source>
</evidence>
<proteinExistence type="predicted"/>
<accession>A0A9P1IB32</accession>
<name>A0A9P1IB32_9PELO</name>
<evidence type="ECO:0000313" key="3">
    <source>
        <dbReference type="Proteomes" id="UP001152747"/>
    </source>
</evidence>
<evidence type="ECO:0000313" key="2">
    <source>
        <dbReference type="EMBL" id="CAI5440871.1"/>
    </source>
</evidence>
<dbReference type="Proteomes" id="UP001152747">
    <property type="component" value="Unassembled WGS sequence"/>
</dbReference>
<protein>
    <recommendedName>
        <fullName evidence="4">Protein kinase domain-containing protein</fullName>
    </recommendedName>
</protein>
<gene>
    <name evidence="2" type="ORF">CAMP_LOCUS3508</name>
</gene>
<dbReference type="EMBL" id="CANHGI010000002">
    <property type="protein sequence ID" value="CAI5440871.1"/>
    <property type="molecule type" value="Genomic_DNA"/>
</dbReference>
<feature type="compositionally biased region" description="Low complexity" evidence="1">
    <location>
        <begin position="120"/>
        <end position="141"/>
    </location>
</feature>
<dbReference type="AlphaFoldDB" id="A0A9P1IB32"/>
<sequence length="187" mass="22229">MFYLVLGEPYRMKEEGQIAFLKFSKVALDISDVSSKSIAKLIQECTLDDPEMRPNFSQLTIELRKKFANYEKLASNSKQRKRFEKERNECKRIYQNLLPSVSLETIQTSIEISDEEENLNQNSSKHSSFSQNSQENRYENNNFEEDDEENRDYQEILDTNSNPRLEKKRFRQLTTTLASKFQRLFRQ</sequence>
<evidence type="ECO:0008006" key="4">
    <source>
        <dbReference type="Google" id="ProtNLM"/>
    </source>
</evidence>
<comment type="caution">
    <text evidence="2">The sequence shown here is derived from an EMBL/GenBank/DDBJ whole genome shotgun (WGS) entry which is preliminary data.</text>
</comment>
<dbReference type="Gene3D" id="1.10.510.10">
    <property type="entry name" value="Transferase(Phosphotransferase) domain 1"/>
    <property type="match status" value="1"/>
</dbReference>
<organism evidence="2 3">
    <name type="scientific">Caenorhabditis angaria</name>
    <dbReference type="NCBI Taxonomy" id="860376"/>
    <lineage>
        <taxon>Eukaryota</taxon>
        <taxon>Metazoa</taxon>
        <taxon>Ecdysozoa</taxon>
        <taxon>Nematoda</taxon>
        <taxon>Chromadorea</taxon>
        <taxon>Rhabditida</taxon>
        <taxon>Rhabditina</taxon>
        <taxon>Rhabditomorpha</taxon>
        <taxon>Rhabditoidea</taxon>
        <taxon>Rhabditidae</taxon>
        <taxon>Peloderinae</taxon>
        <taxon>Caenorhabditis</taxon>
    </lineage>
</organism>
<feature type="region of interest" description="Disordered" evidence="1">
    <location>
        <begin position="115"/>
        <end position="151"/>
    </location>
</feature>
<keyword evidence="3" id="KW-1185">Reference proteome</keyword>